<dbReference type="RefSeq" id="WP_089356535.1">
    <property type="nucleotide sequence ID" value="NZ_FZPD01000003.1"/>
</dbReference>
<dbReference type="EMBL" id="FZPD01000003">
    <property type="protein sequence ID" value="SNS96410.1"/>
    <property type="molecule type" value="Genomic_DNA"/>
</dbReference>
<accession>A0A239IRY6</accession>
<feature type="transmembrane region" description="Helical" evidence="5">
    <location>
        <begin position="292"/>
        <end position="316"/>
    </location>
</feature>
<feature type="transmembrane region" description="Helical" evidence="5">
    <location>
        <begin position="41"/>
        <end position="60"/>
    </location>
</feature>
<organism evidence="7 8">
    <name type="scientific">Ekhidna lutea</name>
    <dbReference type="NCBI Taxonomy" id="447679"/>
    <lineage>
        <taxon>Bacteria</taxon>
        <taxon>Pseudomonadati</taxon>
        <taxon>Bacteroidota</taxon>
        <taxon>Cytophagia</taxon>
        <taxon>Cytophagales</taxon>
        <taxon>Reichenbachiellaceae</taxon>
        <taxon>Ekhidna</taxon>
    </lineage>
</organism>
<keyword evidence="3 5" id="KW-1133">Transmembrane helix</keyword>
<dbReference type="GO" id="GO:0016020">
    <property type="term" value="C:membrane"/>
    <property type="evidence" value="ECO:0007669"/>
    <property type="project" value="UniProtKB-SubCell"/>
</dbReference>
<evidence type="ECO:0000259" key="6">
    <source>
        <dbReference type="PROSITE" id="PS50850"/>
    </source>
</evidence>
<comment type="subcellular location">
    <subcellularLocation>
        <location evidence="1">Membrane</location>
        <topology evidence="1">Multi-pass membrane protein</topology>
    </subcellularLocation>
</comment>
<feature type="transmembrane region" description="Helical" evidence="5">
    <location>
        <begin position="131"/>
        <end position="149"/>
    </location>
</feature>
<dbReference type="InterPro" id="IPR005829">
    <property type="entry name" value="Sugar_transporter_CS"/>
</dbReference>
<evidence type="ECO:0000256" key="4">
    <source>
        <dbReference type="ARBA" id="ARBA00023136"/>
    </source>
</evidence>
<dbReference type="InterPro" id="IPR036259">
    <property type="entry name" value="MFS_trans_sf"/>
</dbReference>
<dbReference type="InterPro" id="IPR005828">
    <property type="entry name" value="MFS_sugar_transport-like"/>
</dbReference>
<feature type="transmembrane region" description="Helical" evidence="5">
    <location>
        <begin position="6"/>
        <end position="29"/>
    </location>
</feature>
<evidence type="ECO:0000313" key="7">
    <source>
        <dbReference type="EMBL" id="SNS96410.1"/>
    </source>
</evidence>
<feature type="transmembrane region" description="Helical" evidence="5">
    <location>
        <begin position="269"/>
        <end position="286"/>
    </location>
</feature>
<dbReference type="InterPro" id="IPR020846">
    <property type="entry name" value="MFS_dom"/>
</dbReference>
<evidence type="ECO:0000256" key="3">
    <source>
        <dbReference type="ARBA" id="ARBA00022989"/>
    </source>
</evidence>
<keyword evidence="8" id="KW-1185">Reference proteome</keyword>
<keyword evidence="4 5" id="KW-0472">Membrane</keyword>
<evidence type="ECO:0000256" key="5">
    <source>
        <dbReference type="SAM" id="Phobius"/>
    </source>
</evidence>
<dbReference type="PANTHER" id="PTHR23531">
    <property type="entry name" value="QUINOLENE RESISTANCE PROTEIN NORA"/>
    <property type="match status" value="1"/>
</dbReference>
<dbReference type="InterPro" id="IPR011701">
    <property type="entry name" value="MFS"/>
</dbReference>
<dbReference type="Proteomes" id="UP000198393">
    <property type="component" value="Unassembled WGS sequence"/>
</dbReference>
<feature type="transmembrane region" description="Helical" evidence="5">
    <location>
        <begin position="236"/>
        <end position="257"/>
    </location>
</feature>
<dbReference type="InterPro" id="IPR052714">
    <property type="entry name" value="MFS_Exporter"/>
</dbReference>
<dbReference type="GO" id="GO:0022857">
    <property type="term" value="F:transmembrane transporter activity"/>
    <property type="evidence" value="ECO:0007669"/>
    <property type="project" value="InterPro"/>
</dbReference>
<dbReference type="PROSITE" id="PS50850">
    <property type="entry name" value="MFS"/>
    <property type="match status" value="1"/>
</dbReference>
<feature type="transmembrane region" description="Helical" evidence="5">
    <location>
        <begin position="161"/>
        <end position="180"/>
    </location>
</feature>
<dbReference type="Pfam" id="PF07690">
    <property type="entry name" value="MFS_1"/>
    <property type="match status" value="1"/>
</dbReference>
<dbReference type="Gene3D" id="1.20.1250.20">
    <property type="entry name" value="MFS general substrate transporter like domains"/>
    <property type="match status" value="2"/>
</dbReference>
<evidence type="ECO:0000313" key="8">
    <source>
        <dbReference type="Proteomes" id="UP000198393"/>
    </source>
</evidence>
<evidence type="ECO:0000256" key="2">
    <source>
        <dbReference type="ARBA" id="ARBA00022692"/>
    </source>
</evidence>
<gene>
    <name evidence="7" type="ORF">SAMN05421640_1799</name>
</gene>
<feature type="transmembrane region" description="Helical" evidence="5">
    <location>
        <begin position="72"/>
        <end position="99"/>
    </location>
</feature>
<protein>
    <submittedName>
        <fullName evidence="7">Predicted arabinose efflux permease, MFS family</fullName>
    </submittedName>
</protein>
<dbReference type="SUPFAM" id="SSF103473">
    <property type="entry name" value="MFS general substrate transporter"/>
    <property type="match status" value="1"/>
</dbReference>
<name>A0A239IRY6_EKHLU</name>
<feature type="transmembrane region" description="Helical" evidence="5">
    <location>
        <begin position="356"/>
        <end position="377"/>
    </location>
</feature>
<dbReference type="AlphaFoldDB" id="A0A239IRY6"/>
<reference evidence="7 8" key="1">
    <citation type="submission" date="2017-06" db="EMBL/GenBank/DDBJ databases">
        <authorList>
            <person name="Kim H.J."/>
            <person name="Triplett B.A."/>
        </authorList>
    </citation>
    <scope>NUCLEOTIDE SEQUENCE [LARGE SCALE GENOMIC DNA]</scope>
    <source>
        <strain evidence="7 8">DSM 19307</strain>
    </source>
</reference>
<feature type="transmembrane region" description="Helical" evidence="5">
    <location>
        <begin position="201"/>
        <end position="224"/>
    </location>
</feature>
<dbReference type="OrthoDB" id="9812221at2"/>
<keyword evidence="2 5" id="KW-0812">Transmembrane</keyword>
<dbReference type="Pfam" id="PF00083">
    <property type="entry name" value="Sugar_tr"/>
    <property type="match status" value="1"/>
</dbReference>
<dbReference type="PANTHER" id="PTHR23531:SF1">
    <property type="entry name" value="QUINOLENE RESISTANCE PROTEIN NORA"/>
    <property type="match status" value="1"/>
</dbReference>
<evidence type="ECO:0000256" key="1">
    <source>
        <dbReference type="ARBA" id="ARBA00004141"/>
    </source>
</evidence>
<dbReference type="CDD" id="cd17489">
    <property type="entry name" value="MFS_YfcJ_like"/>
    <property type="match status" value="1"/>
</dbReference>
<feature type="domain" description="Major facilitator superfamily (MFS) profile" evidence="6">
    <location>
        <begin position="7"/>
        <end position="380"/>
    </location>
</feature>
<proteinExistence type="predicted"/>
<dbReference type="PROSITE" id="PS00216">
    <property type="entry name" value="SUGAR_TRANSPORT_1"/>
    <property type="match status" value="1"/>
</dbReference>
<feature type="transmembrane region" description="Helical" evidence="5">
    <location>
        <begin position="328"/>
        <end position="350"/>
    </location>
</feature>
<sequence length="380" mass="41171">MKKYSLNFWLLSMSSFLFFGSFNMVLPELPDFMRTFGGEDYIGLHITFFTLTALISRPFSGKLTDTWGRIPVMVFGCTVTAVVSLFYPFFLNIYAFLFIRFLHGFSTGFKPTGTAAYVADIVPVNRRGEGMGILSFFGMTGMGMGNYIGGEIALHSSIETLFYSSAAVAILSVVVLAGMKETVENKQKFSRQLLKIKAADIYEPTVLVPSVVMMLVTFSFGAALTLAPDLSVSLGIANKGLFFSYFTVTSLVSRVVGGRLSDEFGRRKVLIAAMLIVGTGSIYIGFSTSAFQLFTGALIFGAGYGLSSPALFAWAADLAPDKFRGRGFSTLFMALEIGIGMGAMLAGQIYNGNPANFPIVFTGCGSLAFLAFIYLLFKGK</sequence>